<gene>
    <name evidence="1" type="ORF">Krac_3799</name>
</gene>
<dbReference type="AlphaFoldDB" id="D6U309"/>
<dbReference type="Proteomes" id="UP000004508">
    <property type="component" value="Unassembled WGS sequence"/>
</dbReference>
<sequence length="113" mass="12772">MRQVRERESGFIMAASRSLLVSCLKRCLELSTECSHLPNVIAQRHWPVLISHARSTSSRCDATCLVLDLSPRLGSALVLVPRHAWSVWVLLVVCLRKHQSEDVSQGLWIRVKS</sequence>
<dbReference type="InParanoid" id="D6U309"/>
<organism evidence="1 2">
    <name type="scientific">Ktedonobacter racemifer DSM 44963</name>
    <dbReference type="NCBI Taxonomy" id="485913"/>
    <lineage>
        <taxon>Bacteria</taxon>
        <taxon>Bacillati</taxon>
        <taxon>Chloroflexota</taxon>
        <taxon>Ktedonobacteria</taxon>
        <taxon>Ktedonobacterales</taxon>
        <taxon>Ktedonobacteraceae</taxon>
        <taxon>Ktedonobacter</taxon>
    </lineage>
</organism>
<evidence type="ECO:0000313" key="2">
    <source>
        <dbReference type="Proteomes" id="UP000004508"/>
    </source>
</evidence>
<protein>
    <submittedName>
        <fullName evidence="1">Uncharacterized protein</fullName>
    </submittedName>
</protein>
<dbReference type="EMBL" id="ADVG01000004">
    <property type="protein sequence ID" value="EFH82914.1"/>
    <property type="molecule type" value="Genomic_DNA"/>
</dbReference>
<name>D6U309_KTERA</name>
<accession>D6U309</accession>
<comment type="caution">
    <text evidence="1">The sequence shown here is derived from an EMBL/GenBank/DDBJ whole genome shotgun (WGS) entry which is preliminary data.</text>
</comment>
<reference evidence="1 2" key="1">
    <citation type="journal article" date="2011" name="Stand. Genomic Sci.">
        <title>Non-contiguous finished genome sequence and contextual data of the filamentous soil bacterium Ktedonobacter racemifer type strain (SOSP1-21).</title>
        <authorList>
            <person name="Chang Y.J."/>
            <person name="Land M."/>
            <person name="Hauser L."/>
            <person name="Chertkov O."/>
            <person name="Del Rio T.G."/>
            <person name="Nolan M."/>
            <person name="Copeland A."/>
            <person name="Tice H."/>
            <person name="Cheng J.F."/>
            <person name="Lucas S."/>
            <person name="Han C."/>
            <person name="Goodwin L."/>
            <person name="Pitluck S."/>
            <person name="Ivanova N."/>
            <person name="Ovchinikova G."/>
            <person name="Pati A."/>
            <person name="Chen A."/>
            <person name="Palaniappan K."/>
            <person name="Mavromatis K."/>
            <person name="Liolios K."/>
            <person name="Brettin T."/>
            <person name="Fiebig A."/>
            <person name="Rohde M."/>
            <person name="Abt B."/>
            <person name="Goker M."/>
            <person name="Detter J.C."/>
            <person name="Woyke T."/>
            <person name="Bristow J."/>
            <person name="Eisen J.A."/>
            <person name="Markowitz V."/>
            <person name="Hugenholtz P."/>
            <person name="Kyrpides N.C."/>
            <person name="Klenk H.P."/>
            <person name="Lapidus A."/>
        </authorList>
    </citation>
    <scope>NUCLEOTIDE SEQUENCE [LARGE SCALE GENOMIC DNA]</scope>
    <source>
        <strain evidence="2">DSM 44963</strain>
    </source>
</reference>
<evidence type="ECO:0000313" key="1">
    <source>
        <dbReference type="EMBL" id="EFH82914.1"/>
    </source>
</evidence>
<proteinExistence type="predicted"/>
<keyword evidence="2" id="KW-1185">Reference proteome</keyword>